<organism evidence="11 12">
    <name type="scientific">Thioalkalivibrio denitrificans</name>
    <dbReference type="NCBI Taxonomy" id="108003"/>
    <lineage>
        <taxon>Bacteria</taxon>
        <taxon>Pseudomonadati</taxon>
        <taxon>Pseudomonadota</taxon>
        <taxon>Gammaproteobacteria</taxon>
        <taxon>Chromatiales</taxon>
        <taxon>Ectothiorhodospiraceae</taxon>
        <taxon>Thioalkalivibrio</taxon>
    </lineage>
</organism>
<dbReference type="EMBL" id="MVBK01000001">
    <property type="protein sequence ID" value="OOG28776.1"/>
    <property type="molecule type" value="Genomic_DNA"/>
</dbReference>
<dbReference type="Gene3D" id="3.40.50.1000">
    <property type="entry name" value="HAD superfamily/HAD-like"/>
    <property type="match status" value="1"/>
</dbReference>
<sequence>MTLAIFDLDNTLIAGDSDYEWGRFLTDIGVVDEASYQATNRAFYEQYKAGTLDIHEFCRFAFKPLAEHDLKTLLEWRDRFLSERIEPLILPAAEELIRGHREAGHTLLIITATNLFITEPIAARLGVDDLLATEPEFRDGRYTGELRGVPCFQDGKVRRLEAWLENNAETMKGSWFYSDSQNDIPLLERVDNPVAVDPDEVLGDHAAARDWPIISLRES</sequence>
<dbReference type="CDD" id="cd02612">
    <property type="entry name" value="HAD_PGPPase"/>
    <property type="match status" value="1"/>
</dbReference>
<comment type="catalytic activity">
    <reaction evidence="9">
        <text>L-histidinol phosphate + H2O = L-histidinol + phosphate</text>
        <dbReference type="Rhea" id="RHEA:14465"/>
        <dbReference type="ChEBI" id="CHEBI:15377"/>
        <dbReference type="ChEBI" id="CHEBI:43474"/>
        <dbReference type="ChEBI" id="CHEBI:57699"/>
        <dbReference type="ChEBI" id="CHEBI:57980"/>
        <dbReference type="EC" id="3.1.3.15"/>
    </reaction>
    <physiologicalReaction direction="left-to-right" evidence="9">
        <dbReference type="Rhea" id="RHEA:14466"/>
    </physiologicalReaction>
</comment>
<evidence type="ECO:0000256" key="3">
    <source>
        <dbReference type="ARBA" id="ARBA00013085"/>
    </source>
</evidence>
<gene>
    <name evidence="11" type="ORF">B1C78_00025</name>
</gene>
<comment type="caution">
    <text evidence="11">The sequence shown here is derived from an EMBL/GenBank/DDBJ whole genome shotgun (WGS) entry which is preliminary data.</text>
</comment>
<evidence type="ECO:0000256" key="6">
    <source>
        <dbReference type="ARBA" id="ARBA00022801"/>
    </source>
</evidence>
<dbReference type="NCBIfam" id="TIGR01490">
    <property type="entry name" value="HAD-SF-IB-hyp1"/>
    <property type="match status" value="1"/>
</dbReference>
<dbReference type="Gene3D" id="1.20.1440.100">
    <property type="entry name" value="SG protein - dephosphorylation function"/>
    <property type="match status" value="1"/>
</dbReference>
<keyword evidence="12" id="KW-1185">Reference proteome</keyword>
<evidence type="ECO:0000256" key="9">
    <source>
        <dbReference type="ARBA" id="ARBA00052092"/>
    </source>
</evidence>
<evidence type="ECO:0000313" key="12">
    <source>
        <dbReference type="Proteomes" id="UP000189462"/>
    </source>
</evidence>
<comment type="pathway">
    <text evidence="1">Amino-acid biosynthesis; L-histidine biosynthesis; L-histidine from 5-phospho-alpha-D-ribose 1-diphosphate: step 8/9.</text>
</comment>
<evidence type="ECO:0000313" key="11">
    <source>
        <dbReference type="EMBL" id="OOG28776.1"/>
    </source>
</evidence>
<dbReference type="STRING" id="108003.B1C78_00025"/>
<comment type="similarity">
    <text evidence="2">Belongs to the HAD-like hydrolase superfamily. SerB family.</text>
</comment>
<proteinExistence type="inferred from homology"/>
<name>A0A1V3NVM8_9GAMM</name>
<dbReference type="PANTHER" id="PTHR43344">
    <property type="entry name" value="PHOSPHOSERINE PHOSPHATASE"/>
    <property type="match status" value="1"/>
</dbReference>
<dbReference type="InterPro" id="IPR023214">
    <property type="entry name" value="HAD_sf"/>
</dbReference>
<protein>
    <recommendedName>
        <fullName evidence="4">Histidinol-phosphatase</fullName>
        <ecNumber evidence="3">3.1.3.15</ecNumber>
    </recommendedName>
    <alternativeName>
        <fullName evidence="8">Histidinol-phosphate phosphatase</fullName>
    </alternativeName>
</protein>
<accession>A0A1V3NVM8</accession>
<dbReference type="GO" id="GO:0046872">
    <property type="term" value="F:metal ion binding"/>
    <property type="evidence" value="ECO:0007669"/>
    <property type="project" value="UniProtKB-KW"/>
</dbReference>
<evidence type="ECO:0000256" key="8">
    <source>
        <dbReference type="ARBA" id="ARBA00033209"/>
    </source>
</evidence>
<dbReference type="EC" id="3.1.3.15" evidence="3"/>
<keyword evidence="5" id="KW-0479">Metal-binding</keyword>
<dbReference type="Pfam" id="PF12710">
    <property type="entry name" value="HAD"/>
    <property type="match status" value="1"/>
</dbReference>
<dbReference type="Proteomes" id="UP000189462">
    <property type="component" value="Unassembled WGS sequence"/>
</dbReference>
<dbReference type="InterPro" id="IPR050582">
    <property type="entry name" value="HAD-like_SerB"/>
</dbReference>
<evidence type="ECO:0000256" key="4">
    <source>
        <dbReference type="ARBA" id="ARBA00021697"/>
    </source>
</evidence>
<dbReference type="OrthoDB" id="9784466at2"/>
<dbReference type="FunFam" id="3.40.50.1000:FF:000025">
    <property type="entry name" value="HAD hydrolase, family IB"/>
    <property type="match status" value="1"/>
</dbReference>
<evidence type="ECO:0000256" key="10">
    <source>
        <dbReference type="ARBA" id="ARBA00053547"/>
    </source>
</evidence>
<dbReference type="AlphaFoldDB" id="A0A1V3NVM8"/>
<dbReference type="GO" id="GO:0004401">
    <property type="term" value="F:histidinol-phosphatase activity"/>
    <property type="evidence" value="ECO:0007669"/>
    <property type="project" value="UniProtKB-EC"/>
</dbReference>
<comment type="function">
    <text evidence="10">Catalyzes the dephosphorylation of histidinol-phosphate to histidinol, the direct precursor of histidine.</text>
</comment>
<dbReference type="RefSeq" id="WP_077277108.1">
    <property type="nucleotide sequence ID" value="NZ_MVBK01000001.1"/>
</dbReference>
<keyword evidence="7" id="KW-0460">Magnesium</keyword>
<evidence type="ECO:0000256" key="2">
    <source>
        <dbReference type="ARBA" id="ARBA00009184"/>
    </source>
</evidence>
<dbReference type="SUPFAM" id="SSF56784">
    <property type="entry name" value="HAD-like"/>
    <property type="match status" value="1"/>
</dbReference>
<dbReference type="NCBIfam" id="TIGR01488">
    <property type="entry name" value="HAD-SF-IB"/>
    <property type="match status" value="1"/>
</dbReference>
<keyword evidence="6" id="KW-0378">Hydrolase</keyword>
<dbReference type="PANTHER" id="PTHR43344:SF13">
    <property type="entry name" value="PHOSPHATASE RV3661-RELATED"/>
    <property type="match status" value="1"/>
</dbReference>
<dbReference type="InterPro" id="IPR036412">
    <property type="entry name" value="HAD-like_sf"/>
</dbReference>
<evidence type="ECO:0000256" key="1">
    <source>
        <dbReference type="ARBA" id="ARBA00004970"/>
    </source>
</evidence>
<evidence type="ECO:0000256" key="5">
    <source>
        <dbReference type="ARBA" id="ARBA00022723"/>
    </source>
</evidence>
<dbReference type="InterPro" id="IPR006385">
    <property type="entry name" value="HAD_hydro_SerB1"/>
</dbReference>
<evidence type="ECO:0000256" key="7">
    <source>
        <dbReference type="ARBA" id="ARBA00022842"/>
    </source>
</evidence>
<reference evidence="11 12" key="1">
    <citation type="submission" date="2017-02" db="EMBL/GenBank/DDBJ databases">
        <title>Genomic diversity within the haloalkaliphilic genus Thioalkalivibrio.</title>
        <authorList>
            <person name="Ahn A.-C."/>
            <person name="Meier-Kolthoff J."/>
            <person name="Overmars L."/>
            <person name="Richter M."/>
            <person name="Woyke T."/>
            <person name="Sorokin D.Y."/>
            <person name="Muyzer G."/>
        </authorList>
    </citation>
    <scope>NUCLEOTIDE SEQUENCE [LARGE SCALE GENOMIC DNA]</scope>
    <source>
        <strain evidence="11 12">ALJD</strain>
    </source>
</reference>